<evidence type="ECO:0000313" key="1">
    <source>
        <dbReference type="EMBL" id="DAF97112.1"/>
    </source>
</evidence>
<proteinExistence type="predicted"/>
<sequence length="167" mass="18205">MSNNSRGSIELHLITDRTQADVDRVRALLRKWQSGTMTDAEKAEWALDLKGAYNASDLNRVGAAVRYVAERLHEYGYSVAVAPKADWLEDDIPTAGQMESYRNDIASIRAALAVKPSTPPAPGGMDSLTYIEANNIEQILLDVDALLTLISQGLYYSGEIYAGEIGG</sequence>
<name>A0A8S5URI8_9CAUD</name>
<reference evidence="1" key="1">
    <citation type="journal article" date="2021" name="Proc. Natl. Acad. Sci. U.S.A.">
        <title>A Catalog of Tens of Thousands of Viruses from Human Metagenomes Reveals Hidden Associations with Chronic Diseases.</title>
        <authorList>
            <person name="Tisza M.J."/>
            <person name="Buck C.B."/>
        </authorList>
    </citation>
    <scope>NUCLEOTIDE SEQUENCE</scope>
    <source>
        <strain evidence="1">Cthae16</strain>
    </source>
</reference>
<accession>A0A8S5URI8</accession>
<dbReference type="EMBL" id="BK016126">
    <property type="protein sequence ID" value="DAF97112.1"/>
    <property type="molecule type" value="Genomic_DNA"/>
</dbReference>
<protein>
    <submittedName>
        <fullName evidence="1">Uncharacterized protein</fullName>
    </submittedName>
</protein>
<organism evidence="1">
    <name type="scientific">Siphoviridae sp. cthae16</name>
    <dbReference type="NCBI Taxonomy" id="2825617"/>
    <lineage>
        <taxon>Viruses</taxon>
        <taxon>Duplodnaviria</taxon>
        <taxon>Heunggongvirae</taxon>
        <taxon>Uroviricota</taxon>
        <taxon>Caudoviricetes</taxon>
    </lineage>
</organism>